<dbReference type="Proteomes" id="UP001652622">
    <property type="component" value="Unplaced"/>
</dbReference>
<keyword evidence="2" id="KW-1185">Reference proteome</keyword>
<dbReference type="InParanoid" id="A0A6P9CU26"/>
<dbReference type="KEGG" id="pgut:117671403"/>
<protein>
    <submittedName>
        <fullName evidence="3">Uncharacterized protein C2orf73 homolog</fullName>
    </submittedName>
</protein>
<gene>
    <name evidence="3" type="primary">CUNH2orf73</name>
</gene>
<dbReference type="CTD" id="129852"/>
<feature type="region of interest" description="Disordered" evidence="1">
    <location>
        <begin position="97"/>
        <end position="120"/>
    </location>
</feature>
<dbReference type="OMA" id="RNDFQKP"/>
<evidence type="ECO:0000313" key="3">
    <source>
        <dbReference type="RefSeq" id="XP_034283160.1"/>
    </source>
</evidence>
<evidence type="ECO:0000313" key="2">
    <source>
        <dbReference type="Proteomes" id="UP001652622"/>
    </source>
</evidence>
<dbReference type="RefSeq" id="XP_034283160.1">
    <property type="nucleotide sequence ID" value="XM_034427269.2"/>
</dbReference>
<proteinExistence type="predicted"/>
<sequence length="308" mass="35352">MNQLIETRFSRRKRGPLHQYPDTFRIFNLEVPKRNNILDKIERTPKKEERYLLEWRNNPQPQHAKLLKMHTKFINEPVLYMETEDTKTKQSHWWPTFEPTVQRPKPPYDTQSTHRNDFQKPNCILSRPVKHPSKLQPSYGIVPLASPQLPSRLPRIFQEQLTFNCSYNARETPCIPFQGKKQGTIVLTEKKPDRKIMPSIQGPDLLEDLKSEKGAPVENGVTSVHVDSFDAQKSSPHSDAHLSKPAMNLETKADPRTPEMDQESLELPQTDKVNDTFSPSKTISPSKPESLLPPLSEAAPSIPDTQVV</sequence>
<reference evidence="3" key="1">
    <citation type="submission" date="2025-08" db="UniProtKB">
        <authorList>
            <consortium name="RefSeq"/>
        </authorList>
    </citation>
    <scope>IDENTIFICATION</scope>
    <source>
        <tissue evidence="3">Blood</tissue>
    </source>
</reference>
<accession>A0A6P9CU26</accession>
<dbReference type="InterPro" id="IPR031365">
    <property type="entry name" value="CMIP6"/>
</dbReference>
<evidence type="ECO:0000256" key="1">
    <source>
        <dbReference type="SAM" id="MobiDB-lite"/>
    </source>
</evidence>
<dbReference type="PANTHER" id="PTHR35087">
    <property type="entry name" value="SIMILAR TO HYPOTHETICAL PROTEIN FLJ40298"/>
    <property type="match status" value="1"/>
</dbReference>
<dbReference type="AlphaFoldDB" id="A0A6P9CU26"/>
<dbReference type="PANTHER" id="PTHR35087:SF1">
    <property type="entry name" value="RIKEN CDNA 4930505A04 GENE"/>
    <property type="match status" value="1"/>
</dbReference>
<feature type="compositionally biased region" description="Low complexity" evidence="1">
    <location>
        <begin position="283"/>
        <end position="308"/>
    </location>
</feature>
<dbReference type="Pfam" id="PF15667">
    <property type="entry name" value="CMIP6"/>
    <property type="match status" value="1"/>
</dbReference>
<dbReference type="GeneID" id="117671403"/>
<feature type="region of interest" description="Disordered" evidence="1">
    <location>
        <begin position="230"/>
        <end position="308"/>
    </location>
</feature>
<name>A0A6P9CU26_PANGU</name>
<organism evidence="2 3">
    <name type="scientific">Pantherophis guttatus</name>
    <name type="common">Corn snake</name>
    <name type="synonym">Elaphe guttata</name>
    <dbReference type="NCBI Taxonomy" id="94885"/>
    <lineage>
        <taxon>Eukaryota</taxon>
        <taxon>Metazoa</taxon>
        <taxon>Chordata</taxon>
        <taxon>Craniata</taxon>
        <taxon>Vertebrata</taxon>
        <taxon>Euteleostomi</taxon>
        <taxon>Lepidosauria</taxon>
        <taxon>Squamata</taxon>
        <taxon>Bifurcata</taxon>
        <taxon>Unidentata</taxon>
        <taxon>Episquamata</taxon>
        <taxon>Toxicofera</taxon>
        <taxon>Serpentes</taxon>
        <taxon>Colubroidea</taxon>
        <taxon>Colubridae</taxon>
        <taxon>Colubrinae</taxon>
        <taxon>Pantherophis</taxon>
    </lineage>
</organism>